<evidence type="ECO:0000313" key="6">
    <source>
        <dbReference type="Proteomes" id="UP000243232"/>
    </source>
</evidence>
<keyword evidence="4" id="KW-0653">Protein transport</keyword>
<dbReference type="Pfam" id="PF09865">
    <property type="entry name" value="DUF2092"/>
    <property type="match status" value="1"/>
</dbReference>
<dbReference type="InterPro" id="IPR029046">
    <property type="entry name" value="LolA/LolB/LppX"/>
</dbReference>
<dbReference type="AlphaFoldDB" id="A0A1H2E1Z9"/>
<sequence length="272" mass="29948">MFLHKKYSGWLIGGLFGSLLALQLPAAEKPPVEAPAVRLEARALDVLQAMSARLAAARGLSFKAVSTYEKPSRLGPPLAYSTTEQVTLQRPDRLRVLTSGDGPVSEFYYDGQQVFAYVPADNLLAVADAPPSIDATLQAAYQQAAIYFPFTDVIVANPYRDLAADMRLAFYIGESKAVGDTTTDVIAYASDDVFVQAWIGRQDKLPRLMRAVFRDDPAQLRQQVAFSDWKLDSALPESFFRPANIKQARLIEFAAPQRRQPLPAAKQTAVKP</sequence>
<dbReference type="RefSeq" id="WP_090198581.1">
    <property type="nucleotide sequence ID" value="NZ_LT629785.1"/>
</dbReference>
<dbReference type="EMBL" id="LT629785">
    <property type="protein sequence ID" value="SDT89085.1"/>
    <property type="molecule type" value="Genomic_DNA"/>
</dbReference>
<gene>
    <name evidence="5" type="ORF">SAMN05216296_0301</name>
</gene>
<evidence type="ECO:0000256" key="3">
    <source>
        <dbReference type="ARBA" id="ARBA00022729"/>
    </source>
</evidence>
<name>A0A1H2E1Z9_9PSED</name>
<keyword evidence="2" id="KW-0813">Transport</keyword>
<protein>
    <submittedName>
        <fullName evidence="5">Uncharacterized protein</fullName>
    </submittedName>
</protein>
<evidence type="ECO:0000256" key="2">
    <source>
        <dbReference type="ARBA" id="ARBA00022448"/>
    </source>
</evidence>
<dbReference type="SUPFAM" id="SSF89392">
    <property type="entry name" value="Prokaryotic lipoproteins and lipoprotein localization factors"/>
    <property type="match status" value="1"/>
</dbReference>
<evidence type="ECO:0000256" key="4">
    <source>
        <dbReference type="ARBA" id="ARBA00022927"/>
    </source>
</evidence>
<accession>A0A1H2E1Z9</accession>
<dbReference type="OrthoDB" id="116979at2"/>
<dbReference type="Proteomes" id="UP000243232">
    <property type="component" value="Chromosome I"/>
</dbReference>
<proteinExistence type="predicted"/>
<organism evidence="5 6">
    <name type="scientific">Pseudomonas pohangensis</name>
    <dbReference type="NCBI Taxonomy" id="364197"/>
    <lineage>
        <taxon>Bacteria</taxon>
        <taxon>Pseudomonadati</taxon>
        <taxon>Pseudomonadota</taxon>
        <taxon>Gammaproteobacteria</taxon>
        <taxon>Pseudomonadales</taxon>
        <taxon>Pseudomonadaceae</taxon>
        <taxon>Pseudomonas</taxon>
    </lineage>
</organism>
<keyword evidence="3" id="KW-0732">Signal</keyword>
<comment type="subunit">
    <text evidence="1">Monomer.</text>
</comment>
<dbReference type="Gene3D" id="2.50.20.10">
    <property type="entry name" value="Lipoprotein localisation LolA/LolB/LppX"/>
    <property type="match status" value="1"/>
</dbReference>
<dbReference type="STRING" id="364197.SAMN05216296_0301"/>
<evidence type="ECO:0000313" key="5">
    <source>
        <dbReference type="EMBL" id="SDT89085.1"/>
    </source>
</evidence>
<dbReference type="InterPro" id="IPR019207">
    <property type="entry name" value="DUF2092"/>
</dbReference>
<keyword evidence="6" id="KW-1185">Reference proteome</keyword>
<reference evidence="6" key="1">
    <citation type="submission" date="2016-10" db="EMBL/GenBank/DDBJ databases">
        <authorList>
            <person name="Varghese N."/>
            <person name="Submissions S."/>
        </authorList>
    </citation>
    <scope>NUCLEOTIDE SEQUENCE [LARGE SCALE GENOMIC DNA]</scope>
    <source>
        <strain evidence="6">DSM 17875</strain>
    </source>
</reference>
<evidence type="ECO:0000256" key="1">
    <source>
        <dbReference type="ARBA" id="ARBA00011245"/>
    </source>
</evidence>
<dbReference type="GO" id="GO:0015031">
    <property type="term" value="P:protein transport"/>
    <property type="evidence" value="ECO:0007669"/>
    <property type="project" value="UniProtKB-KW"/>
</dbReference>